<dbReference type="InterPro" id="IPR029306">
    <property type="entry name" value="RNF111_N"/>
</dbReference>
<keyword evidence="6" id="KW-1185">Reference proteome</keyword>
<keyword evidence="2" id="KW-0539">Nucleus</keyword>
<organism evidence="5 6">
    <name type="scientific">Solea senegalensis</name>
    <name type="common">Senegalese sole</name>
    <dbReference type="NCBI Taxonomy" id="28829"/>
    <lineage>
        <taxon>Eukaryota</taxon>
        <taxon>Metazoa</taxon>
        <taxon>Chordata</taxon>
        <taxon>Craniata</taxon>
        <taxon>Vertebrata</taxon>
        <taxon>Euteleostomi</taxon>
        <taxon>Actinopterygii</taxon>
        <taxon>Neopterygii</taxon>
        <taxon>Teleostei</taxon>
        <taxon>Neoteleostei</taxon>
        <taxon>Acanthomorphata</taxon>
        <taxon>Carangaria</taxon>
        <taxon>Pleuronectiformes</taxon>
        <taxon>Pleuronectoidei</taxon>
        <taxon>Soleidae</taxon>
        <taxon>Solea</taxon>
    </lineage>
</organism>
<dbReference type="InterPro" id="IPR051073">
    <property type="entry name" value="ZNRF3_Arkadia_E3_ligases"/>
</dbReference>
<name>A0AAV6QYK2_SOLSE</name>
<protein>
    <recommendedName>
        <fullName evidence="4">E3 ubiquitin-protein ligase Arkadia N-terminal domain-containing protein</fullName>
    </recommendedName>
</protein>
<comment type="subcellular location">
    <subcellularLocation>
        <location evidence="1">Nucleus</location>
    </subcellularLocation>
</comment>
<evidence type="ECO:0000313" key="5">
    <source>
        <dbReference type="EMBL" id="KAG7498326.1"/>
    </source>
</evidence>
<evidence type="ECO:0000259" key="4">
    <source>
        <dbReference type="Pfam" id="PF15303"/>
    </source>
</evidence>
<proteinExistence type="predicted"/>
<dbReference type="PANTHER" id="PTHR16200">
    <property type="entry name" value="RING ZINC FINGER"/>
    <property type="match status" value="1"/>
</dbReference>
<feature type="compositionally biased region" description="Low complexity" evidence="3">
    <location>
        <begin position="243"/>
        <end position="259"/>
    </location>
</feature>
<feature type="compositionally biased region" description="Basic and acidic residues" evidence="3">
    <location>
        <begin position="52"/>
        <end position="65"/>
    </location>
</feature>
<accession>A0AAV6QYK2</accession>
<comment type="caution">
    <text evidence="5">The sequence shown here is derived from an EMBL/GenBank/DDBJ whole genome shotgun (WGS) entry which is preliminary data.</text>
</comment>
<dbReference type="Pfam" id="PF15303">
    <property type="entry name" value="RNF111_N"/>
    <property type="match status" value="1"/>
</dbReference>
<feature type="compositionally biased region" description="Low complexity" evidence="3">
    <location>
        <begin position="104"/>
        <end position="117"/>
    </location>
</feature>
<evidence type="ECO:0000256" key="3">
    <source>
        <dbReference type="SAM" id="MobiDB-lite"/>
    </source>
</evidence>
<gene>
    <name evidence="5" type="ORF">JOB18_005635</name>
</gene>
<dbReference type="EMBL" id="JAGKHQ010000014">
    <property type="protein sequence ID" value="KAG7498326.1"/>
    <property type="molecule type" value="Genomic_DNA"/>
</dbReference>
<feature type="compositionally biased region" description="Basic residues" evidence="3">
    <location>
        <begin position="209"/>
        <end position="227"/>
    </location>
</feature>
<feature type="domain" description="E3 ubiquitin-protein ligase Arkadia N-terminal" evidence="4">
    <location>
        <begin position="103"/>
        <end position="266"/>
    </location>
</feature>
<dbReference type="Proteomes" id="UP000693946">
    <property type="component" value="Linkage Group LG21"/>
</dbReference>
<evidence type="ECO:0000256" key="1">
    <source>
        <dbReference type="ARBA" id="ARBA00004123"/>
    </source>
</evidence>
<reference evidence="5 6" key="1">
    <citation type="journal article" date="2021" name="Sci. Rep.">
        <title>Chromosome anchoring in Senegalese sole (Solea senegalensis) reveals sex-associated markers and genome rearrangements in flatfish.</title>
        <authorList>
            <person name="Guerrero-Cozar I."/>
            <person name="Gomez-Garrido J."/>
            <person name="Berbel C."/>
            <person name="Martinez-Blanch J.F."/>
            <person name="Alioto T."/>
            <person name="Claros M.G."/>
            <person name="Gagnaire P.A."/>
            <person name="Manchado M."/>
        </authorList>
    </citation>
    <scope>NUCLEOTIDE SEQUENCE [LARGE SCALE GENOMIC DNA]</scope>
    <source>
        <strain evidence="5">Sse05_10M</strain>
    </source>
</reference>
<sequence>MKMADSEKTDEFVDAECPSECLYEAQSATASAQGEQDEHLKTETTTSTSSPPREKEADSPLHTEGEQSLLSMPCLMKELRRDSPESQHTSTGSDKPVSHHVYESDSSNPCMLSPSSSGHLADSDTLSSGEEGGAPPVGEEEEGHMEGVNDAGQAGRRQSSGTATGGRKSRRSRSESEMPPNAMAAKKNRCQLVMAAAGGQEKQINGKLAKVKGHRSQKHKERIRLLRQKREAAARKKYNLLQDSSTSDSELTCDSSTSTSEDEDDDTSGGSKTIKTDIPGHVEADLSHKGQINVASSDSEVEIVGVQEKPRCAHPCGGVIKSLSSWKENSVEQLNSTNQPQLWTTVSPQPDWVSPPEVVDLTLDEDTGHKYLL</sequence>
<dbReference type="AlphaFoldDB" id="A0AAV6QYK2"/>
<feature type="region of interest" description="Disordered" evidence="3">
    <location>
        <begin position="25"/>
        <end position="287"/>
    </location>
</feature>
<feature type="compositionally biased region" description="Basic and acidic residues" evidence="3">
    <location>
        <begin position="274"/>
        <end position="287"/>
    </location>
</feature>
<dbReference type="GO" id="GO:0005634">
    <property type="term" value="C:nucleus"/>
    <property type="evidence" value="ECO:0007669"/>
    <property type="project" value="UniProtKB-SubCell"/>
</dbReference>
<evidence type="ECO:0000313" key="6">
    <source>
        <dbReference type="Proteomes" id="UP000693946"/>
    </source>
</evidence>
<evidence type="ECO:0000256" key="2">
    <source>
        <dbReference type="ARBA" id="ARBA00023242"/>
    </source>
</evidence>